<feature type="transmembrane region" description="Helical" evidence="9">
    <location>
        <begin position="6"/>
        <end position="30"/>
    </location>
</feature>
<feature type="transmembrane region" description="Helical" evidence="9">
    <location>
        <begin position="42"/>
        <end position="74"/>
    </location>
</feature>
<proteinExistence type="inferred from homology"/>
<gene>
    <name evidence="10" type="ORF">LSG31_19210</name>
</gene>
<keyword evidence="7 8" id="KW-0472">Membrane</keyword>
<keyword evidence="11" id="KW-1185">Reference proteome</keyword>
<evidence type="ECO:0000256" key="6">
    <source>
        <dbReference type="ARBA" id="ARBA00022989"/>
    </source>
</evidence>
<name>A0ABY4CKI2_9BACL</name>
<evidence type="ECO:0000313" key="11">
    <source>
        <dbReference type="Proteomes" id="UP000830167"/>
    </source>
</evidence>
<dbReference type="PANTHER" id="PTHR34295">
    <property type="entry name" value="BIOTIN TRANSPORTER BIOY"/>
    <property type="match status" value="1"/>
</dbReference>
<comment type="subcellular location">
    <subcellularLocation>
        <location evidence="1 8">Cell membrane</location>
        <topology evidence="1 8">Multi-pass membrane protein</topology>
    </subcellularLocation>
</comment>
<dbReference type="Pfam" id="PF02632">
    <property type="entry name" value="BioY"/>
    <property type="match status" value="1"/>
</dbReference>
<keyword evidence="5 9" id="KW-0812">Transmembrane</keyword>
<keyword evidence="6 9" id="KW-1133">Transmembrane helix</keyword>
<evidence type="ECO:0000256" key="3">
    <source>
        <dbReference type="ARBA" id="ARBA00022448"/>
    </source>
</evidence>
<protein>
    <recommendedName>
        <fullName evidence="8">Biotin transporter</fullName>
    </recommendedName>
</protein>
<evidence type="ECO:0000256" key="1">
    <source>
        <dbReference type="ARBA" id="ARBA00004651"/>
    </source>
</evidence>
<evidence type="ECO:0000256" key="5">
    <source>
        <dbReference type="ARBA" id="ARBA00022692"/>
    </source>
</evidence>
<evidence type="ECO:0000256" key="7">
    <source>
        <dbReference type="ARBA" id="ARBA00023136"/>
    </source>
</evidence>
<reference evidence="10" key="1">
    <citation type="submission" date="2021-12" db="EMBL/GenBank/DDBJ databases">
        <title>Alicyclobacillaceae gen. nov., sp. nov., isolated from chalcocite enrichment system.</title>
        <authorList>
            <person name="Jiang Z."/>
        </authorList>
    </citation>
    <scope>NUCLEOTIDE SEQUENCE</scope>
    <source>
        <strain evidence="10">MYW30-H2</strain>
    </source>
</reference>
<dbReference type="PIRSF" id="PIRSF016661">
    <property type="entry name" value="BioY"/>
    <property type="match status" value="1"/>
</dbReference>
<dbReference type="RefSeq" id="WP_347436666.1">
    <property type="nucleotide sequence ID" value="NZ_CP089291.1"/>
</dbReference>
<evidence type="ECO:0000313" key="10">
    <source>
        <dbReference type="EMBL" id="UOF89971.1"/>
    </source>
</evidence>
<sequence>MREKFTIRGIIFSALFAAIFSAASFLNIHLGFSPVPITLENLVVMLTGAFLGAGYGFFSMLLIVVLTTLGLPLIHGSGGLALILGPTGGFIWMYPISAMCIGFIVERLKSKPIVSSILMFLSFEIFGSLVLYVTGVPWLAHVAGLSFGKAMLLGCYPYLPGDAIKALIATSIAVPISQVYPIRRLIGKQDTNVVIAK</sequence>
<organism evidence="10 11">
    <name type="scientific">Fodinisporobacter ferrooxydans</name>
    <dbReference type="NCBI Taxonomy" id="2901836"/>
    <lineage>
        <taxon>Bacteria</taxon>
        <taxon>Bacillati</taxon>
        <taxon>Bacillota</taxon>
        <taxon>Bacilli</taxon>
        <taxon>Bacillales</taxon>
        <taxon>Alicyclobacillaceae</taxon>
        <taxon>Fodinisporobacter</taxon>
    </lineage>
</organism>
<evidence type="ECO:0000256" key="2">
    <source>
        <dbReference type="ARBA" id="ARBA00010692"/>
    </source>
</evidence>
<dbReference type="Gene3D" id="1.10.1760.20">
    <property type="match status" value="1"/>
</dbReference>
<dbReference type="Proteomes" id="UP000830167">
    <property type="component" value="Chromosome"/>
</dbReference>
<accession>A0ABY4CKI2</accession>
<keyword evidence="3 8" id="KW-0813">Transport</keyword>
<keyword evidence="4 8" id="KW-1003">Cell membrane</keyword>
<evidence type="ECO:0000256" key="4">
    <source>
        <dbReference type="ARBA" id="ARBA00022475"/>
    </source>
</evidence>
<dbReference type="PANTHER" id="PTHR34295:SF4">
    <property type="entry name" value="BIOTIN TRANSPORTER BIOY-RELATED"/>
    <property type="match status" value="1"/>
</dbReference>
<evidence type="ECO:0000256" key="9">
    <source>
        <dbReference type="SAM" id="Phobius"/>
    </source>
</evidence>
<evidence type="ECO:0000256" key="8">
    <source>
        <dbReference type="PIRNR" id="PIRNR016661"/>
    </source>
</evidence>
<dbReference type="InterPro" id="IPR003784">
    <property type="entry name" value="BioY"/>
</dbReference>
<feature type="transmembrane region" description="Helical" evidence="9">
    <location>
        <begin position="112"/>
        <end position="132"/>
    </location>
</feature>
<dbReference type="EMBL" id="CP089291">
    <property type="protein sequence ID" value="UOF89971.1"/>
    <property type="molecule type" value="Genomic_DNA"/>
</dbReference>
<comment type="similarity">
    <text evidence="2 8">Belongs to the BioY family.</text>
</comment>
<feature type="transmembrane region" description="Helical" evidence="9">
    <location>
        <begin position="80"/>
        <end position="105"/>
    </location>
</feature>